<accession>A0A516Q400</accession>
<keyword evidence="3" id="KW-1185">Reference proteome</keyword>
<dbReference type="GO" id="GO:0003700">
    <property type="term" value="F:DNA-binding transcription factor activity"/>
    <property type="evidence" value="ECO:0007669"/>
    <property type="project" value="InterPro"/>
</dbReference>
<evidence type="ECO:0000313" key="2">
    <source>
        <dbReference type="EMBL" id="QDP98163.1"/>
    </source>
</evidence>
<organism evidence="2 3">
    <name type="scientific">Microlunatus elymi</name>
    <dbReference type="NCBI Taxonomy" id="2596828"/>
    <lineage>
        <taxon>Bacteria</taxon>
        <taxon>Bacillati</taxon>
        <taxon>Actinomycetota</taxon>
        <taxon>Actinomycetes</taxon>
        <taxon>Propionibacteriales</taxon>
        <taxon>Propionibacteriaceae</taxon>
        <taxon>Microlunatus</taxon>
    </lineage>
</organism>
<dbReference type="EMBL" id="CP041692">
    <property type="protein sequence ID" value="QDP98163.1"/>
    <property type="molecule type" value="Genomic_DNA"/>
</dbReference>
<dbReference type="PANTHER" id="PTHR39515">
    <property type="entry name" value="CONSERVED PROTEIN"/>
    <property type="match status" value="1"/>
</dbReference>
<dbReference type="InterPro" id="IPR036388">
    <property type="entry name" value="WH-like_DNA-bd_sf"/>
</dbReference>
<gene>
    <name evidence="2" type="ORF">FOE78_21680</name>
</gene>
<evidence type="ECO:0000259" key="1">
    <source>
        <dbReference type="PROSITE" id="PS50995"/>
    </source>
</evidence>
<dbReference type="Proteomes" id="UP000319263">
    <property type="component" value="Chromosome"/>
</dbReference>
<evidence type="ECO:0000313" key="3">
    <source>
        <dbReference type="Proteomes" id="UP000319263"/>
    </source>
</evidence>
<dbReference type="InterPro" id="IPR001845">
    <property type="entry name" value="HTH_ArsR_DNA-bd_dom"/>
</dbReference>
<protein>
    <submittedName>
        <fullName evidence="2">MarR family transcriptional regulator</fullName>
    </submittedName>
</protein>
<dbReference type="InterPro" id="IPR036390">
    <property type="entry name" value="WH_DNA-bd_sf"/>
</dbReference>
<dbReference type="Pfam" id="PF01047">
    <property type="entry name" value="MarR"/>
    <property type="match status" value="1"/>
</dbReference>
<dbReference type="PROSITE" id="PS50995">
    <property type="entry name" value="HTH_MARR_2"/>
    <property type="match status" value="1"/>
</dbReference>
<dbReference type="SUPFAM" id="SSF46785">
    <property type="entry name" value="Winged helix' DNA-binding domain"/>
    <property type="match status" value="1"/>
</dbReference>
<dbReference type="Gene3D" id="1.10.10.10">
    <property type="entry name" value="Winged helix-like DNA-binding domain superfamily/Winged helix DNA-binding domain"/>
    <property type="match status" value="1"/>
</dbReference>
<dbReference type="InterPro" id="IPR011991">
    <property type="entry name" value="ArsR-like_HTH"/>
</dbReference>
<name>A0A516Q400_9ACTN</name>
<dbReference type="CDD" id="cd00090">
    <property type="entry name" value="HTH_ARSR"/>
    <property type="match status" value="1"/>
</dbReference>
<dbReference type="InterPro" id="IPR000835">
    <property type="entry name" value="HTH_MarR-typ"/>
</dbReference>
<dbReference type="OrthoDB" id="8966183at2"/>
<proteinExistence type="predicted"/>
<dbReference type="PANTHER" id="PTHR39515:SF2">
    <property type="entry name" value="HTH-TYPE TRANSCRIPTIONAL REGULATOR RV0880"/>
    <property type="match status" value="1"/>
</dbReference>
<dbReference type="InterPro" id="IPR052526">
    <property type="entry name" value="HTH-type_Bedaq_tolerance"/>
</dbReference>
<dbReference type="SMART" id="SM00347">
    <property type="entry name" value="HTH_MARR"/>
    <property type="match status" value="1"/>
</dbReference>
<dbReference type="SMART" id="SM00418">
    <property type="entry name" value="HTH_ARSR"/>
    <property type="match status" value="1"/>
</dbReference>
<dbReference type="AlphaFoldDB" id="A0A516Q400"/>
<dbReference type="KEGG" id="mik:FOE78_21680"/>
<sequence>MNAPSSDECSPAALEGFRSSAPIHFRRYRRRVSPTRLCCNGYDRPMTEDLHHLGEDLISISARVVRWAPAEQSGLSVAAARILSRLRDAGQMKISDLAVAERSSQPTITNHIKRLEEAGLVERHSDPNDARVSLISATSHGRAKLSAIRHELGTFLAPRLGALSESDRETLERAIKVLNDLVEQDR</sequence>
<feature type="domain" description="HTH marR-type" evidence="1">
    <location>
        <begin position="43"/>
        <end position="180"/>
    </location>
</feature>
<reference evidence="2 3" key="1">
    <citation type="submission" date="2019-07" db="EMBL/GenBank/DDBJ databases">
        <title>Microlunatus dokdonensis sp. nov. isolated from the rhizospheric soil of the wild plant Elymus tsukushiensis.</title>
        <authorList>
            <person name="Ghim S.-Y."/>
            <person name="Hwang Y.-J."/>
            <person name="Son J.-S."/>
            <person name="Shin J.-H."/>
        </authorList>
    </citation>
    <scope>NUCLEOTIDE SEQUENCE [LARGE SCALE GENOMIC DNA]</scope>
    <source>
        <strain evidence="2 3">KUDC0627</strain>
    </source>
</reference>